<protein>
    <submittedName>
        <fullName evidence="1">Uncharacterized protein</fullName>
    </submittedName>
</protein>
<sequence length="359" mass="39938">MAIDQTPFDPTDDDYIDMDISSATFFCCSITSPKREFEFHMSSNAYEKEPTTSPADELFYKGKLLPLHLPPRLQMVQKLLQNTNSPTHESLQTESYEEYLTTNTTTPFESCNISPSDSLPVSRELNPDEYFYECPPDEDASFIDHPKKSWSKKLKLIRHSSLGLKLKASRAYIKSLFSKSGCSDESCAAAARNCDEYTVSKAKECLSKYMKVAKKNPFGQIQRERYPVAAALATNIGDGKVFKDGSSHRRSFSGAIKHHSGTKSTSSSSSSSSNSSSSSSYSSSLSANSNRFYELHLLKRSSSANSEVESSIQGAIAHCKQSQQLFCERKSVSEVGFCSLPSSRISTCEKREWPEMCRG</sequence>
<keyword evidence="2" id="KW-1185">Reference proteome</keyword>
<evidence type="ECO:0000313" key="1">
    <source>
        <dbReference type="EMBL" id="KAJ8620852.1"/>
    </source>
</evidence>
<accession>A0ACC2KJB6</accession>
<gene>
    <name evidence="1" type="ORF">MRB53_029381</name>
</gene>
<reference evidence="1 2" key="1">
    <citation type="journal article" date="2022" name="Hortic Res">
        <title>A haplotype resolved chromosomal level avocado genome allows analysis of novel avocado genes.</title>
        <authorList>
            <person name="Nath O."/>
            <person name="Fletcher S.J."/>
            <person name="Hayward A."/>
            <person name="Shaw L.M."/>
            <person name="Masouleh A.K."/>
            <person name="Furtado A."/>
            <person name="Henry R.J."/>
            <person name="Mitter N."/>
        </authorList>
    </citation>
    <scope>NUCLEOTIDE SEQUENCE [LARGE SCALE GENOMIC DNA]</scope>
    <source>
        <strain evidence="2">cv. Hass</strain>
    </source>
</reference>
<evidence type="ECO:0000313" key="2">
    <source>
        <dbReference type="Proteomes" id="UP001234297"/>
    </source>
</evidence>
<dbReference type="EMBL" id="CM056817">
    <property type="protein sequence ID" value="KAJ8620852.1"/>
    <property type="molecule type" value="Genomic_DNA"/>
</dbReference>
<organism evidence="1 2">
    <name type="scientific">Persea americana</name>
    <name type="common">Avocado</name>
    <dbReference type="NCBI Taxonomy" id="3435"/>
    <lineage>
        <taxon>Eukaryota</taxon>
        <taxon>Viridiplantae</taxon>
        <taxon>Streptophyta</taxon>
        <taxon>Embryophyta</taxon>
        <taxon>Tracheophyta</taxon>
        <taxon>Spermatophyta</taxon>
        <taxon>Magnoliopsida</taxon>
        <taxon>Magnoliidae</taxon>
        <taxon>Laurales</taxon>
        <taxon>Lauraceae</taxon>
        <taxon>Persea</taxon>
    </lineage>
</organism>
<name>A0ACC2KJB6_PERAE</name>
<dbReference type="Proteomes" id="UP001234297">
    <property type="component" value="Chromosome 9"/>
</dbReference>
<proteinExistence type="predicted"/>
<comment type="caution">
    <text evidence="1">The sequence shown here is derived from an EMBL/GenBank/DDBJ whole genome shotgun (WGS) entry which is preliminary data.</text>
</comment>